<dbReference type="AlphaFoldDB" id="A0A0S2TFW6"/>
<dbReference type="InterPro" id="IPR027417">
    <property type="entry name" value="P-loop_NTPase"/>
</dbReference>
<accession>A0A0S2TFW6</accession>
<dbReference type="PANTHER" id="PTHR12788:SF10">
    <property type="entry name" value="PROTEIN-TYROSINE SULFOTRANSFERASE"/>
    <property type="match status" value="1"/>
</dbReference>
<dbReference type="KEGG" id="tee:Tel_13505"/>
<evidence type="ECO:0000256" key="1">
    <source>
        <dbReference type="ARBA" id="ARBA00022679"/>
    </source>
</evidence>
<dbReference type="Proteomes" id="UP000055136">
    <property type="component" value="Chromosome"/>
</dbReference>
<dbReference type="Pfam" id="PF13469">
    <property type="entry name" value="Sulfotransfer_3"/>
    <property type="match status" value="1"/>
</dbReference>
<sequence>MPPGFIVGVYRSGTTLLRYVLDSHPNIAVPPESNFLNGLASLHGDEWYRKGLQGMGVDDQGLQRHLRRFAGALFDDYAVAKGKQRWFDKTPSYVDIIEFLHAIFGEQCRYIMLYRHGLDVANSMSRMYENDVNRGPGKKYADQYPGAPHLTNLRYWMEQCEKMLAFEAAHPAQCFRVKYEEYSAEPARYLPPLFEFLDEAWDPQVLEFYKQQHDYGLQDYKAEESKGFMPNTGTYQSWPEAEIAQAMEIAGPTLKKLGYLS</sequence>
<dbReference type="EMBL" id="CP013099">
    <property type="protein sequence ID" value="ALP54064.1"/>
    <property type="molecule type" value="Genomic_DNA"/>
</dbReference>
<evidence type="ECO:0008006" key="4">
    <source>
        <dbReference type="Google" id="ProtNLM"/>
    </source>
</evidence>
<keyword evidence="1" id="KW-0808">Transferase</keyword>
<evidence type="ECO:0000313" key="2">
    <source>
        <dbReference type="EMBL" id="ALP54064.1"/>
    </source>
</evidence>
<name>A0A0S2TFW6_9GAMM</name>
<proteinExistence type="predicted"/>
<evidence type="ECO:0000313" key="3">
    <source>
        <dbReference type="Proteomes" id="UP000055136"/>
    </source>
</evidence>
<dbReference type="GO" id="GO:0008476">
    <property type="term" value="F:protein-tyrosine sulfotransferase activity"/>
    <property type="evidence" value="ECO:0007669"/>
    <property type="project" value="InterPro"/>
</dbReference>
<reference evidence="2" key="1">
    <citation type="submission" date="2015-10" db="EMBL/GenBank/DDBJ databases">
        <title>Description of Candidatus Tenderia electrophaga gen. nov, sp. nov., an Uncultivated Electroautotroph from a Biocathode Enrichment.</title>
        <authorList>
            <person name="Eddie B.J."/>
            <person name="Malanoski A.P."/>
            <person name="Wang Z."/>
            <person name="Hall R.J."/>
            <person name="Oh S.D."/>
            <person name="Heiner C."/>
            <person name="Lin B."/>
            <person name="Strycharz-Glaven S.M."/>
        </authorList>
    </citation>
    <scope>NUCLEOTIDE SEQUENCE [LARGE SCALE GENOMIC DNA]</scope>
    <source>
        <strain evidence="2">NRL1</strain>
    </source>
</reference>
<dbReference type="PANTHER" id="PTHR12788">
    <property type="entry name" value="PROTEIN-TYROSINE SULFOTRANSFERASE 2"/>
    <property type="match status" value="1"/>
</dbReference>
<dbReference type="Gene3D" id="3.40.50.300">
    <property type="entry name" value="P-loop containing nucleotide triphosphate hydrolases"/>
    <property type="match status" value="1"/>
</dbReference>
<organism evidence="2 3">
    <name type="scientific">Candidatus Tenderia electrophaga</name>
    <dbReference type="NCBI Taxonomy" id="1748243"/>
    <lineage>
        <taxon>Bacteria</taxon>
        <taxon>Pseudomonadati</taxon>
        <taxon>Pseudomonadota</taxon>
        <taxon>Gammaproteobacteria</taxon>
        <taxon>Candidatus Tenderiales</taxon>
        <taxon>Candidatus Tenderiaceae</taxon>
        <taxon>Candidatus Tenderia</taxon>
    </lineage>
</organism>
<dbReference type="STRING" id="1748243.Tel_13505"/>
<gene>
    <name evidence="2" type="ORF">Tel_13505</name>
</gene>
<dbReference type="InterPro" id="IPR026634">
    <property type="entry name" value="TPST-like"/>
</dbReference>
<keyword evidence="3" id="KW-1185">Reference proteome</keyword>
<dbReference type="SUPFAM" id="SSF52540">
    <property type="entry name" value="P-loop containing nucleoside triphosphate hydrolases"/>
    <property type="match status" value="1"/>
</dbReference>
<protein>
    <recommendedName>
        <fullName evidence="4">Sulfotransferase</fullName>
    </recommendedName>
</protein>